<proteinExistence type="predicted"/>
<evidence type="ECO:0000256" key="1">
    <source>
        <dbReference type="SAM" id="MobiDB-lite"/>
    </source>
</evidence>
<name>A0ABZ2KEY1_9BACT</name>
<dbReference type="PROSITE" id="PS51365">
    <property type="entry name" value="RENAL_DIPEPTIDASE_2"/>
    <property type="match status" value="1"/>
</dbReference>
<dbReference type="SUPFAM" id="SSF51556">
    <property type="entry name" value="Metallo-dependent hydrolases"/>
    <property type="match status" value="1"/>
</dbReference>
<feature type="region of interest" description="Disordered" evidence="1">
    <location>
        <begin position="454"/>
        <end position="476"/>
    </location>
</feature>
<dbReference type="Pfam" id="PF01244">
    <property type="entry name" value="Peptidase_M19"/>
    <property type="match status" value="1"/>
</dbReference>
<organism evidence="2 3">
    <name type="scientific">Pendulispora brunnea</name>
    <dbReference type="NCBI Taxonomy" id="2905690"/>
    <lineage>
        <taxon>Bacteria</taxon>
        <taxon>Pseudomonadati</taxon>
        <taxon>Myxococcota</taxon>
        <taxon>Myxococcia</taxon>
        <taxon>Myxococcales</taxon>
        <taxon>Sorangiineae</taxon>
        <taxon>Pendulisporaceae</taxon>
        <taxon>Pendulispora</taxon>
    </lineage>
</organism>
<dbReference type="InterPro" id="IPR032466">
    <property type="entry name" value="Metal_Hydrolase"/>
</dbReference>
<dbReference type="PANTHER" id="PTHR10443">
    <property type="entry name" value="MICROSOMAL DIPEPTIDASE"/>
    <property type="match status" value="1"/>
</dbReference>
<gene>
    <name evidence="2" type="ORF">LZC95_10265</name>
</gene>
<dbReference type="CDD" id="cd01301">
    <property type="entry name" value="rDP_like"/>
    <property type="match status" value="1"/>
</dbReference>
<dbReference type="Proteomes" id="UP001379533">
    <property type="component" value="Chromosome"/>
</dbReference>
<dbReference type="InterPro" id="IPR008257">
    <property type="entry name" value="Pept_M19"/>
</dbReference>
<accession>A0ABZ2KEY1</accession>
<dbReference type="RefSeq" id="WP_394847833.1">
    <property type="nucleotide sequence ID" value="NZ_CP089982.1"/>
</dbReference>
<keyword evidence="3" id="KW-1185">Reference proteome</keyword>
<evidence type="ECO:0000313" key="2">
    <source>
        <dbReference type="EMBL" id="WXA97218.1"/>
    </source>
</evidence>
<dbReference type="Gene3D" id="3.20.20.140">
    <property type="entry name" value="Metal-dependent hydrolases"/>
    <property type="match status" value="1"/>
</dbReference>
<reference evidence="2 3" key="1">
    <citation type="submission" date="2021-12" db="EMBL/GenBank/DDBJ databases">
        <title>Discovery of the Pendulisporaceae a myxobacterial family with distinct sporulation behavior and unique specialized metabolism.</title>
        <authorList>
            <person name="Garcia R."/>
            <person name="Popoff A."/>
            <person name="Bader C.D."/>
            <person name="Loehr J."/>
            <person name="Walesch S."/>
            <person name="Walt C."/>
            <person name="Boldt J."/>
            <person name="Bunk B."/>
            <person name="Haeckl F.J.F.P.J."/>
            <person name="Gunesch A.P."/>
            <person name="Birkelbach J."/>
            <person name="Nuebel U."/>
            <person name="Pietschmann T."/>
            <person name="Bach T."/>
            <person name="Mueller R."/>
        </authorList>
    </citation>
    <scope>NUCLEOTIDE SEQUENCE [LARGE SCALE GENOMIC DNA]</scope>
    <source>
        <strain evidence="2 3">MSr12523</strain>
    </source>
</reference>
<dbReference type="PROSITE" id="PS51257">
    <property type="entry name" value="PROKAR_LIPOPROTEIN"/>
    <property type="match status" value="1"/>
</dbReference>
<evidence type="ECO:0000313" key="3">
    <source>
        <dbReference type="Proteomes" id="UP001379533"/>
    </source>
</evidence>
<dbReference type="PANTHER" id="PTHR10443:SF12">
    <property type="entry name" value="DIPEPTIDASE"/>
    <property type="match status" value="1"/>
</dbReference>
<protein>
    <submittedName>
        <fullName evidence="2">Dipeptidase</fullName>
    </submittedName>
</protein>
<dbReference type="EMBL" id="CP089982">
    <property type="protein sequence ID" value="WXA97218.1"/>
    <property type="molecule type" value="Genomic_DNA"/>
</dbReference>
<sequence length="476" mass="51373">MRRLLAMLVDHLQGVLVARVPIVLFALAASAAGCNSPRATSAPSEDAAASMLSSAQPKADETLEQRAARVHREAIIIDGHNDITMLMLAHNVDLADPEAKNKVMALQTDLPRMKAGGITGEFFSIYVEHTLAEKPTALGGGPARRALDMIDRVYQQAERHPESLLVATRADDVRKAKQEGKVACLMGIEGGHAIENSLATLREFHRLGVRYMTLTHTNTNDWADSAGINAAAPARHHGLSSFGEKVVREMQRIGMFVDISHVSDETAEQVLKLAKAPVIASHSSARALAPHRRNLSDDLLRAIAKNGGVAMINFYSGFLDTKFGEAEEAFAERHKKELADLRERAKTDPMGAREAKARLRASDPLPSVPFSVLIDHIEHVIAVAGIDHVGLGSDFDGVGAMPEGMDGIDSLPKITLELLRRGHSDEDVRKVLGGNFMRAFEAIEAYAKSTNTTLSGDGDTTLIESTMPDAGPSKSR</sequence>
<feature type="region of interest" description="Disordered" evidence="1">
    <location>
        <begin position="34"/>
        <end position="64"/>
    </location>
</feature>